<dbReference type="AlphaFoldDB" id="A0A2M8KUX5"/>
<protein>
    <submittedName>
        <fullName evidence="2">Uncharacterized protein</fullName>
    </submittedName>
</protein>
<feature type="transmembrane region" description="Helical" evidence="1">
    <location>
        <begin position="196"/>
        <end position="216"/>
    </location>
</feature>
<accession>A0A2M8KUX5</accession>
<keyword evidence="1" id="KW-1133">Transmembrane helix</keyword>
<dbReference type="EMBL" id="PFEE01000037">
    <property type="protein sequence ID" value="PJE63725.1"/>
    <property type="molecule type" value="Genomic_DNA"/>
</dbReference>
<gene>
    <name evidence="2" type="ORF">COU89_01735</name>
</gene>
<name>A0A2M8KUX5_9BACT</name>
<feature type="non-terminal residue" evidence="2">
    <location>
        <position position="1"/>
    </location>
</feature>
<comment type="caution">
    <text evidence="2">The sequence shown here is derived from an EMBL/GenBank/DDBJ whole genome shotgun (WGS) entry which is preliminary data.</text>
</comment>
<dbReference type="Proteomes" id="UP000231569">
    <property type="component" value="Unassembled WGS sequence"/>
</dbReference>
<evidence type="ECO:0000313" key="3">
    <source>
        <dbReference type="Proteomes" id="UP000231569"/>
    </source>
</evidence>
<reference evidence="3" key="1">
    <citation type="submission" date="2017-09" db="EMBL/GenBank/DDBJ databases">
        <title>Depth-based differentiation of microbial function through sediment-hosted aquifers and enrichment of novel symbionts in the deep terrestrial subsurface.</title>
        <authorList>
            <person name="Probst A.J."/>
            <person name="Ladd B."/>
            <person name="Jarett J.K."/>
            <person name="Geller-Mcgrath D.E."/>
            <person name="Sieber C.M.K."/>
            <person name="Emerson J.B."/>
            <person name="Anantharaman K."/>
            <person name="Thomas B.C."/>
            <person name="Malmstrom R."/>
            <person name="Stieglmeier M."/>
            <person name="Klingl A."/>
            <person name="Woyke T."/>
            <person name="Ryan C.M."/>
            <person name="Banfield J.F."/>
        </authorList>
    </citation>
    <scope>NUCLEOTIDE SEQUENCE [LARGE SCALE GENOMIC DNA]</scope>
</reference>
<keyword evidence="1" id="KW-0812">Transmembrane</keyword>
<evidence type="ECO:0000313" key="2">
    <source>
        <dbReference type="EMBL" id="PJE63725.1"/>
    </source>
</evidence>
<proteinExistence type="predicted"/>
<evidence type="ECO:0000256" key="1">
    <source>
        <dbReference type="SAM" id="Phobius"/>
    </source>
</evidence>
<keyword evidence="1" id="KW-0472">Membrane</keyword>
<organism evidence="2 3">
    <name type="scientific">Candidatus Roizmanbacteria bacterium CG10_big_fil_rev_8_21_14_0_10_45_7</name>
    <dbReference type="NCBI Taxonomy" id="1974854"/>
    <lineage>
        <taxon>Bacteria</taxon>
        <taxon>Candidatus Roizmaniibacteriota</taxon>
    </lineage>
</organism>
<sequence>NNEAKRHEIAYHLMLQWIMMGRIPGREGFDLRFAPHGLPMVRELFWKKKSLAELVGDMGNGLINSAMVYDTQETENFIFEAQRKGILPINRDGKTLQAVEKRRQAMGRGAFTRVFDNIDVQIKAYEKKMADNPNPNVFAKIVGIPEHLGYKLFQGLHKFGEGAVNPTLARDDKYQWSAGRMLELTGTSAVREFSQIGVYAFYFSILLLLLAMGYGAKELDIK</sequence>